<dbReference type="EMBL" id="QLSZ01000004">
    <property type="protein sequence ID" value="RAR72906.1"/>
    <property type="molecule type" value="Genomic_DNA"/>
</dbReference>
<dbReference type="OrthoDB" id="1093278at2"/>
<feature type="transmembrane region" description="Helical" evidence="5">
    <location>
        <begin position="225"/>
        <end position="246"/>
    </location>
</feature>
<name>A0A328YS20_9FLAO</name>
<keyword evidence="7" id="KW-0436">Ligase</keyword>
<evidence type="ECO:0000259" key="6">
    <source>
        <dbReference type="Pfam" id="PF04932"/>
    </source>
</evidence>
<dbReference type="Proteomes" id="UP000248840">
    <property type="component" value="Unassembled WGS sequence"/>
</dbReference>
<evidence type="ECO:0000313" key="7">
    <source>
        <dbReference type="EMBL" id="RAR72906.1"/>
    </source>
</evidence>
<gene>
    <name evidence="7" type="ORF">CLV55_104167</name>
</gene>
<evidence type="ECO:0000256" key="3">
    <source>
        <dbReference type="ARBA" id="ARBA00022989"/>
    </source>
</evidence>
<dbReference type="GO" id="GO:0016874">
    <property type="term" value="F:ligase activity"/>
    <property type="evidence" value="ECO:0007669"/>
    <property type="project" value="UniProtKB-KW"/>
</dbReference>
<keyword evidence="4 5" id="KW-0472">Membrane</keyword>
<accession>A0A328YS20</accession>
<feature type="transmembrane region" description="Helical" evidence="5">
    <location>
        <begin position="63"/>
        <end position="80"/>
    </location>
</feature>
<proteinExistence type="predicted"/>
<feature type="transmembrane region" description="Helical" evidence="5">
    <location>
        <begin position="388"/>
        <end position="407"/>
    </location>
</feature>
<protein>
    <submittedName>
        <fullName evidence="7">O-antigen ligase-like membrane protein</fullName>
    </submittedName>
</protein>
<keyword evidence="3 5" id="KW-1133">Transmembrane helix</keyword>
<sequence>MSSYKSFCPKKISNKNEIIPVLGIVMMLISLPIKNIFVSIATISFLVSSIFINRSRELNFQKAFFVPVVFFAIMTISLLWTKDFNASLAGLQKGLSFLVIPLVFFIVPKFSKESINKIFRGYGFAMVGYAIFYVAAACIYYNKTNDIDVFFNNSLVPLDPGAIYMSVFASFGLFYFVQLDIKKNYEKIALSIVALFIFLLSSKSIITIDFIIIICYYIYFSKIPYGTKVSTLLTVSLFLFFSIFYVRDVRNRFFNEYETAFVDNIFHFKSNNFVNKTHNVTIKEAWNKNKFSKNDFFPGTALRIYQSRVYIEISNETKSFLTGLGLDASQKFIKNKALRHNLNEEYGGYNFHNQYIQTLAEIGLFGFVILIVMLFLNLKNGIKKKDFLHIAFAISMIVLFLSESFFCRQRGIVFFTLFYCLFNRFTYSEQKSITLS</sequence>
<feature type="transmembrane region" description="Helical" evidence="5">
    <location>
        <begin position="20"/>
        <end position="51"/>
    </location>
</feature>
<comment type="caution">
    <text evidence="7">The sequence shown here is derived from an EMBL/GenBank/DDBJ whole genome shotgun (WGS) entry which is preliminary data.</text>
</comment>
<feature type="transmembrane region" description="Helical" evidence="5">
    <location>
        <begin position="119"/>
        <end position="142"/>
    </location>
</feature>
<organism evidence="7 8">
    <name type="scientific">Flavobacterium aciduliphilum</name>
    <dbReference type="NCBI Taxonomy" id="1101402"/>
    <lineage>
        <taxon>Bacteria</taxon>
        <taxon>Pseudomonadati</taxon>
        <taxon>Bacteroidota</taxon>
        <taxon>Flavobacteriia</taxon>
        <taxon>Flavobacteriales</taxon>
        <taxon>Flavobacteriaceae</taxon>
        <taxon>Flavobacterium</taxon>
    </lineage>
</organism>
<dbReference type="InterPro" id="IPR007016">
    <property type="entry name" value="O-antigen_ligase-rel_domated"/>
</dbReference>
<reference evidence="7 8" key="1">
    <citation type="submission" date="2018-06" db="EMBL/GenBank/DDBJ databases">
        <title>Genomic Encyclopedia of Archaeal and Bacterial Type Strains, Phase II (KMG-II): from individual species to whole genera.</title>
        <authorList>
            <person name="Goeker M."/>
        </authorList>
    </citation>
    <scope>NUCLEOTIDE SEQUENCE [LARGE SCALE GENOMIC DNA]</scope>
    <source>
        <strain evidence="7 8">DSM 25663</strain>
    </source>
</reference>
<feature type="transmembrane region" description="Helical" evidence="5">
    <location>
        <begin position="358"/>
        <end position="376"/>
    </location>
</feature>
<keyword evidence="2 5" id="KW-0812">Transmembrane</keyword>
<evidence type="ECO:0000313" key="8">
    <source>
        <dbReference type="Proteomes" id="UP000248840"/>
    </source>
</evidence>
<dbReference type="GO" id="GO:0016020">
    <property type="term" value="C:membrane"/>
    <property type="evidence" value="ECO:0007669"/>
    <property type="project" value="UniProtKB-SubCell"/>
</dbReference>
<comment type="subcellular location">
    <subcellularLocation>
        <location evidence="1">Membrane</location>
        <topology evidence="1">Multi-pass membrane protein</topology>
    </subcellularLocation>
</comment>
<evidence type="ECO:0000256" key="2">
    <source>
        <dbReference type="ARBA" id="ARBA00022692"/>
    </source>
</evidence>
<feature type="transmembrane region" description="Helical" evidence="5">
    <location>
        <begin position="162"/>
        <end position="181"/>
    </location>
</feature>
<feature type="domain" description="O-antigen ligase-related" evidence="6">
    <location>
        <begin position="189"/>
        <end position="371"/>
    </location>
</feature>
<dbReference type="AlphaFoldDB" id="A0A328YS20"/>
<evidence type="ECO:0000256" key="1">
    <source>
        <dbReference type="ARBA" id="ARBA00004141"/>
    </source>
</evidence>
<evidence type="ECO:0000256" key="5">
    <source>
        <dbReference type="SAM" id="Phobius"/>
    </source>
</evidence>
<dbReference type="Pfam" id="PF04932">
    <property type="entry name" value="Wzy_C"/>
    <property type="match status" value="1"/>
</dbReference>
<keyword evidence="8" id="KW-1185">Reference proteome</keyword>
<feature type="transmembrane region" description="Helical" evidence="5">
    <location>
        <begin position="86"/>
        <end position="107"/>
    </location>
</feature>
<dbReference type="RefSeq" id="WP_112112893.1">
    <property type="nucleotide sequence ID" value="NZ_QLSZ01000004.1"/>
</dbReference>
<evidence type="ECO:0000256" key="4">
    <source>
        <dbReference type="ARBA" id="ARBA00023136"/>
    </source>
</evidence>
<feature type="transmembrane region" description="Helical" evidence="5">
    <location>
        <begin position="188"/>
        <end position="219"/>
    </location>
</feature>